<accession>A0A8S3X8H6</accession>
<evidence type="ECO:0000313" key="4">
    <source>
        <dbReference type="Proteomes" id="UP000691718"/>
    </source>
</evidence>
<dbReference type="InterPro" id="IPR006048">
    <property type="entry name" value="A-amylase/branching_C"/>
</dbReference>
<organism evidence="3 4">
    <name type="scientific">Parnassius apollo</name>
    <name type="common">Apollo butterfly</name>
    <name type="synonym">Papilio apollo</name>
    <dbReference type="NCBI Taxonomy" id="110799"/>
    <lineage>
        <taxon>Eukaryota</taxon>
        <taxon>Metazoa</taxon>
        <taxon>Ecdysozoa</taxon>
        <taxon>Arthropoda</taxon>
        <taxon>Hexapoda</taxon>
        <taxon>Insecta</taxon>
        <taxon>Pterygota</taxon>
        <taxon>Neoptera</taxon>
        <taxon>Endopterygota</taxon>
        <taxon>Lepidoptera</taxon>
        <taxon>Glossata</taxon>
        <taxon>Ditrysia</taxon>
        <taxon>Papilionoidea</taxon>
        <taxon>Papilionidae</taxon>
        <taxon>Parnassiinae</taxon>
        <taxon>Parnassini</taxon>
        <taxon>Parnassius</taxon>
        <taxon>Parnassius</taxon>
    </lineage>
</organism>
<dbReference type="AlphaFoldDB" id="A0A8S3X8H6"/>
<evidence type="ECO:0000256" key="1">
    <source>
        <dbReference type="ARBA" id="ARBA00008061"/>
    </source>
</evidence>
<protein>
    <submittedName>
        <fullName evidence="3">(apollo) hypothetical protein</fullName>
    </submittedName>
</protein>
<keyword evidence="4" id="KW-1185">Reference proteome</keyword>
<evidence type="ECO:0000259" key="2">
    <source>
        <dbReference type="SMART" id="SM00632"/>
    </source>
</evidence>
<proteinExistence type="inferred from homology"/>
<dbReference type="SMART" id="SM00632">
    <property type="entry name" value="Aamy_C"/>
    <property type="match status" value="1"/>
</dbReference>
<comment type="caution">
    <text evidence="3">The sequence shown here is derived from an EMBL/GenBank/DDBJ whole genome shotgun (WGS) entry which is preliminary data.</text>
</comment>
<gene>
    <name evidence="3" type="ORF">PAPOLLO_LOCUS15147</name>
</gene>
<dbReference type="EMBL" id="CAJQZP010001018">
    <property type="protein sequence ID" value="CAG5008926.1"/>
    <property type="molecule type" value="Genomic_DNA"/>
</dbReference>
<sequence length="292" mass="33481">MEIIDAAKHMWPSDLRKIYKRLRTLNTDFGFPPNTNPYIYQEVIYYGNEAIKPHEYTPLGDVTEFRVGSELKNVYRGHNALKWLVSWGEQWGLSPRDTALTFIDNHDTQRGSDVLTYKESRAYKAAIAFMLAHPYGEPRIMSSYIFDTNEQGPPNDDNENIISPSINKDDTCGNGWVCEHRWRQIYQMVGFRNAVRNTTVKHWWDNGSCQIAFSRGDKGFIVFNADPFALNVTLETGLPKGEYCDVITGKRRGNRCTGKKIRVSENGLAHIFIRNDAEDMHIAIHVGIESKI</sequence>
<dbReference type="OrthoDB" id="550577at2759"/>
<reference evidence="3" key="1">
    <citation type="submission" date="2021-04" db="EMBL/GenBank/DDBJ databases">
        <authorList>
            <person name="Tunstrom K."/>
        </authorList>
    </citation>
    <scope>NUCLEOTIDE SEQUENCE</scope>
</reference>
<dbReference type="InterPro" id="IPR031319">
    <property type="entry name" value="A-amylase_C"/>
</dbReference>
<dbReference type="GO" id="GO:0003824">
    <property type="term" value="F:catalytic activity"/>
    <property type="evidence" value="ECO:0007669"/>
    <property type="project" value="InterPro"/>
</dbReference>
<comment type="similarity">
    <text evidence="1">Belongs to the glycosyl hydrolase 13 family.</text>
</comment>
<dbReference type="GO" id="GO:0005975">
    <property type="term" value="P:carbohydrate metabolic process"/>
    <property type="evidence" value="ECO:0007669"/>
    <property type="project" value="InterPro"/>
</dbReference>
<dbReference type="Pfam" id="PF02806">
    <property type="entry name" value="Alpha-amylase_C"/>
    <property type="match status" value="1"/>
</dbReference>
<name>A0A8S3X8H6_PARAO</name>
<dbReference type="GO" id="GO:0043169">
    <property type="term" value="F:cation binding"/>
    <property type="evidence" value="ECO:0007669"/>
    <property type="project" value="InterPro"/>
</dbReference>
<feature type="domain" description="Alpha-amylase C-terminal" evidence="2">
    <location>
        <begin position="201"/>
        <end position="289"/>
    </location>
</feature>
<dbReference type="Proteomes" id="UP000691718">
    <property type="component" value="Unassembled WGS sequence"/>
</dbReference>
<evidence type="ECO:0000313" key="3">
    <source>
        <dbReference type="EMBL" id="CAG5008926.1"/>
    </source>
</evidence>
<dbReference type="PANTHER" id="PTHR43447">
    <property type="entry name" value="ALPHA-AMYLASE"/>
    <property type="match status" value="1"/>
</dbReference>